<dbReference type="SUPFAM" id="SSF110916">
    <property type="entry name" value="Peptidyl-tRNA hydrolase domain-like"/>
    <property type="match status" value="1"/>
</dbReference>
<dbReference type="Pfam" id="PF00472">
    <property type="entry name" value="RF-1"/>
    <property type="match status" value="1"/>
</dbReference>
<dbReference type="EMBL" id="CAJPEV010003238">
    <property type="protein sequence ID" value="CAG0899299.1"/>
    <property type="molecule type" value="Genomic_DNA"/>
</dbReference>
<dbReference type="InterPro" id="IPR000352">
    <property type="entry name" value="Pep_chain_release_fac_I"/>
</dbReference>
<evidence type="ECO:0000259" key="5">
    <source>
        <dbReference type="PROSITE" id="PS00745"/>
    </source>
</evidence>
<evidence type="ECO:0000313" key="7">
    <source>
        <dbReference type="Proteomes" id="UP000677054"/>
    </source>
</evidence>
<dbReference type="PANTHER" id="PTHR11075:SF54">
    <property type="entry name" value="LARGE RIBOSOMAL SUBUNIT PROTEIN ML62"/>
    <property type="match status" value="1"/>
</dbReference>
<gene>
    <name evidence="6" type="ORF">DSTB1V02_LOCUS10817</name>
</gene>
<evidence type="ECO:0000256" key="2">
    <source>
        <dbReference type="ARBA" id="ARBA00038225"/>
    </source>
</evidence>
<dbReference type="GO" id="GO:0070126">
    <property type="term" value="P:mitochondrial translational termination"/>
    <property type="evidence" value="ECO:0007669"/>
    <property type="project" value="TreeGrafter"/>
</dbReference>
<dbReference type="OrthoDB" id="270639at2759"/>
<dbReference type="FunFam" id="3.30.160.20:FF:000046">
    <property type="entry name" value="Peptidyl-tRNA hydrolase ICT1"/>
    <property type="match status" value="1"/>
</dbReference>
<evidence type="ECO:0000256" key="4">
    <source>
        <dbReference type="ARBA" id="ARBA00041531"/>
    </source>
</evidence>
<dbReference type="InterPro" id="IPR052104">
    <property type="entry name" value="Mito_Release_Factor_mL62"/>
</dbReference>
<feature type="domain" description="Prokaryotic-type class I peptide chain release factors" evidence="5">
    <location>
        <begin position="14"/>
        <end position="30"/>
    </location>
</feature>
<dbReference type="Proteomes" id="UP000677054">
    <property type="component" value="Unassembled WGS sequence"/>
</dbReference>
<dbReference type="EMBL" id="LR902755">
    <property type="protein sequence ID" value="CAD7251050.1"/>
    <property type="molecule type" value="Genomic_DNA"/>
</dbReference>
<dbReference type="GO" id="GO:0004045">
    <property type="term" value="F:peptidyl-tRNA hydrolase activity"/>
    <property type="evidence" value="ECO:0007669"/>
    <property type="project" value="UniProtKB-EC"/>
</dbReference>
<dbReference type="AlphaFoldDB" id="A0A7R9ABH9"/>
<proteinExistence type="inferred from homology"/>
<name>A0A7R9ABH9_9CRUS</name>
<reference evidence="6" key="1">
    <citation type="submission" date="2020-11" db="EMBL/GenBank/DDBJ databases">
        <authorList>
            <person name="Tran Van P."/>
        </authorList>
    </citation>
    <scope>NUCLEOTIDE SEQUENCE</scope>
</reference>
<dbReference type="PANTHER" id="PTHR11075">
    <property type="entry name" value="PEPTIDE CHAIN RELEASE FACTOR"/>
    <property type="match status" value="1"/>
</dbReference>
<evidence type="ECO:0000313" key="6">
    <source>
        <dbReference type="EMBL" id="CAD7251050.1"/>
    </source>
</evidence>
<evidence type="ECO:0000256" key="1">
    <source>
        <dbReference type="ARBA" id="ARBA00013260"/>
    </source>
</evidence>
<evidence type="ECO:0000256" key="3">
    <source>
        <dbReference type="ARBA" id="ARBA00039441"/>
    </source>
</evidence>
<comment type="similarity">
    <text evidence="2">Belongs to the prokaryotic/mitochondrial release factor family. Mitochondrion-specific ribosomal protein mL62 subfamily.</text>
</comment>
<organism evidence="6">
    <name type="scientific">Darwinula stevensoni</name>
    <dbReference type="NCBI Taxonomy" id="69355"/>
    <lineage>
        <taxon>Eukaryota</taxon>
        <taxon>Metazoa</taxon>
        <taxon>Ecdysozoa</taxon>
        <taxon>Arthropoda</taxon>
        <taxon>Crustacea</taxon>
        <taxon>Oligostraca</taxon>
        <taxon>Ostracoda</taxon>
        <taxon>Podocopa</taxon>
        <taxon>Podocopida</taxon>
        <taxon>Darwinulocopina</taxon>
        <taxon>Darwinuloidea</taxon>
        <taxon>Darwinulidae</taxon>
        <taxon>Darwinula</taxon>
    </lineage>
</organism>
<sequence>MWFVSESLSITYSRSSGPGGQHVNKTCSKVDVRFHLANAEWLSDYMKSKLQEKKPNHLNKDGYFVVKSEKTKSQQLNVADCLDKLRSMIRDAIKEPVGPNPLTLERRRRLLEQHARARLREKRAHSLIKQLRQSPSCA</sequence>
<dbReference type="EC" id="3.1.1.29" evidence="1"/>
<keyword evidence="7" id="KW-1185">Reference proteome</keyword>
<protein>
    <recommendedName>
        <fullName evidence="3">Large ribosomal subunit protein mL62</fullName>
        <ecNumber evidence="1">3.1.1.29</ecNumber>
    </recommendedName>
    <alternativeName>
        <fullName evidence="4">Peptidyl-tRNA hydrolase ICT1, mitochondrial</fullName>
    </alternativeName>
</protein>
<dbReference type="PROSITE" id="PS00745">
    <property type="entry name" value="RF_PROK_I"/>
    <property type="match status" value="1"/>
</dbReference>
<dbReference type="Gene3D" id="3.30.160.20">
    <property type="match status" value="1"/>
</dbReference>
<accession>A0A7R9ABH9</accession>
<dbReference type="GO" id="GO:0016150">
    <property type="term" value="F:translation release factor activity, codon nonspecific"/>
    <property type="evidence" value="ECO:0007669"/>
    <property type="project" value="TreeGrafter"/>
</dbReference>
<dbReference type="GO" id="GO:0005762">
    <property type="term" value="C:mitochondrial large ribosomal subunit"/>
    <property type="evidence" value="ECO:0007669"/>
    <property type="project" value="TreeGrafter"/>
</dbReference>